<keyword evidence="3 4" id="KW-0479">Metal-binding</keyword>
<feature type="binding site" evidence="3 4">
    <location>
        <position position="13"/>
    </location>
    <ligand>
        <name>Ca(2+)</name>
        <dbReference type="ChEBI" id="CHEBI:29108"/>
        <label>2</label>
    </ligand>
</feature>
<dbReference type="Gene3D" id="3.40.50.1820">
    <property type="entry name" value="alpha/beta hydrolase"/>
    <property type="match status" value="1"/>
</dbReference>
<dbReference type="GO" id="GO:0030600">
    <property type="term" value="F:feruloyl esterase activity"/>
    <property type="evidence" value="ECO:0007669"/>
    <property type="project" value="UniProtKB-EC"/>
</dbReference>
<reference evidence="2" key="2">
    <citation type="submission" date="2010-04" db="EMBL/GenBank/DDBJ databases">
        <title>Cloning of ferulic acid esterase genes from a digestibility-enhancing Lactobacillus buchneri silage additive strain.</title>
        <authorList>
            <person name="Smiley B.K."/>
            <person name="Spielbauer A.J."/>
            <person name="Rutherford W.M."/>
        </authorList>
    </citation>
    <scope>NUCLEOTIDE SEQUENCE</scope>
    <source>
        <strain evidence="2">PTA-6138</strain>
    </source>
</reference>
<proteinExistence type="evidence at protein level"/>
<gene>
    <name evidence="2" type="primary">faeA</name>
</gene>
<reference evidence="2" key="1">
    <citation type="submission" date="2010-04" db="EMBL/GenBank/DDBJ databases">
        <title>Cloning and Sequencing of the Ferulate Esterase Gene from Lactobacillus buchneri LN4017.</title>
        <authorList>
            <person name="Smiley B.K."/>
            <person name="Spielbauer A.J."/>
        </authorList>
    </citation>
    <scope>NUCLEOTIDE SEQUENCE</scope>
    <source>
        <strain evidence="2">PTA-6138</strain>
    </source>
</reference>
<name>D7RU28_LENBU</name>
<accession>D7RU28</accession>
<feature type="binding site" evidence="3 4">
    <location>
        <position position="8"/>
    </location>
    <ligand>
        <name>Ca(2+)</name>
        <dbReference type="ChEBI" id="CHEBI:29108"/>
        <label>1</label>
    </ligand>
</feature>
<dbReference type="PDB" id="7Z2X">
    <property type="method" value="X-ray"/>
    <property type="resolution" value="1.50 A"/>
    <property type="chains" value="A/B/C/D=1-260"/>
</dbReference>
<keyword evidence="2" id="KW-0378">Hydrolase</keyword>
<dbReference type="ESTHER" id="lenbu-d7ru28">
    <property type="family name" value="FAE-Bacterial-promiscuous"/>
</dbReference>
<dbReference type="AlphaFoldDB" id="D7RU28"/>
<dbReference type="SUPFAM" id="SSF53474">
    <property type="entry name" value="alpha/beta-Hydrolases"/>
    <property type="match status" value="1"/>
</dbReference>
<dbReference type="RefSeq" id="WP_024748214.1">
    <property type="nucleotide sequence ID" value="NZ_SUMO01000014.1"/>
</dbReference>
<protein>
    <submittedName>
        <fullName evidence="2">Ferulic acid esterase</fullName>
        <ecNumber evidence="2">3.1.1.73</ecNumber>
    </submittedName>
</protein>
<sequence>MIKFVTTEINGLTLRGTAHVPDGEPGQQFPTVLMFHGFGAVRDEGFRLFIQMSNRLMENGIAAVRFDFGCHGESDGEFEDFTFSQELNEGSALIDAVKSMSFVDSTKFSLLGESLGSVAASIVAGKRSTELTSLCMWSPAASFLDEILNDHTLQGKTVDNVEKDGYFDFYGLKLGKAFFDDLKNINIFDNAKKYQGPVKIVYGTNDFIPEKYSHKYMDGYENGELVIVQDGDHGWQSVPSRKRILDETMKFFRKTLLEAK</sequence>
<dbReference type="PDB" id="7Z2U">
    <property type="method" value="X-ray"/>
    <property type="resolution" value="1.90 A"/>
    <property type="chains" value="A/B=1-260"/>
</dbReference>
<dbReference type="EMBL" id="HM126461">
    <property type="protein sequence ID" value="ADI72729.1"/>
    <property type="molecule type" value="Genomic_DNA"/>
</dbReference>
<dbReference type="SMR" id="D7RU28"/>
<evidence type="ECO:0007829" key="4">
    <source>
        <dbReference type="PDB" id="7Z2V"/>
    </source>
</evidence>
<dbReference type="InterPro" id="IPR029058">
    <property type="entry name" value="AB_hydrolase_fold"/>
</dbReference>
<reference evidence="3 4" key="3">
    <citation type="journal article" date="2022" name="Front. Microbiol.">
        <title>Crystal structure of the feruloyl esterase from &lt;i&gt;Lentilactobacillus buchneri&lt;/i&gt; reveals a novel homodimeric state.</title>
        <authorList>
            <person name="Kasmaei K.M."/>
            <person name="Kalyani D.C."/>
            <person name="Reichenbach T."/>
            <person name="Jimenez-Quero A."/>
            <person name="Vilaplana F."/>
            <person name="Divne C."/>
        </authorList>
    </citation>
    <scope>X-RAY CRYSTALLOGRAPHY (1.45 ANGSTROMS) IN COMPLEX WITH CA(2+)</scope>
</reference>
<dbReference type="PDB" id="7Z2V">
    <property type="method" value="X-ray"/>
    <property type="resolution" value="1.45 A"/>
    <property type="chains" value="A/B=1-260"/>
</dbReference>
<dbReference type="InterPro" id="IPR053145">
    <property type="entry name" value="AB_hydrolase_Est10"/>
</dbReference>
<dbReference type="Pfam" id="PF12146">
    <property type="entry name" value="Hydrolase_4"/>
    <property type="match status" value="1"/>
</dbReference>
<dbReference type="InterPro" id="IPR022742">
    <property type="entry name" value="Hydrolase_4"/>
</dbReference>
<keyword evidence="3 4" id="KW-0002">3D-structure</keyword>
<evidence type="ECO:0007829" key="3">
    <source>
        <dbReference type="PDB" id="7Z2U"/>
    </source>
</evidence>
<evidence type="ECO:0000259" key="1">
    <source>
        <dbReference type="Pfam" id="PF12146"/>
    </source>
</evidence>
<keyword evidence="3 4" id="KW-0106">Calcium</keyword>
<organism evidence="2">
    <name type="scientific">Lentilactobacillus buchneri</name>
    <name type="common">Lactobacillus buchneri</name>
    <dbReference type="NCBI Taxonomy" id="1581"/>
    <lineage>
        <taxon>Bacteria</taxon>
        <taxon>Bacillati</taxon>
        <taxon>Bacillota</taxon>
        <taxon>Bacilli</taxon>
        <taxon>Lactobacillales</taxon>
        <taxon>Lactobacillaceae</taxon>
        <taxon>Lentilactobacillus</taxon>
    </lineage>
</organism>
<feature type="binding site" evidence="4">
    <location>
        <position position="22"/>
    </location>
    <ligand>
        <name>Ca(2+)</name>
        <dbReference type="ChEBI" id="CHEBI:29108"/>
        <label>3</label>
    </ligand>
</feature>
<dbReference type="PANTHER" id="PTHR43265">
    <property type="entry name" value="ESTERASE ESTD"/>
    <property type="match status" value="1"/>
</dbReference>
<dbReference type="EC" id="3.1.1.73" evidence="2"/>
<dbReference type="PANTHER" id="PTHR43265:SF1">
    <property type="entry name" value="ESTERASE ESTD"/>
    <property type="match status" value="1"/>
</dbReference>
<feature type="binding site" evidence="3 4">
    <location>
        <position position="75"/>
    </location>
    <ligand>
        <name>Ca(2+)</name>
        <dbReference type="ChEBI" id="CHEBI:29108"/>
        <label>2</label>
    </ligand>
</feature>
<dbReference type="GO" id="GO:0046872">
    <property type="term" value="F:metal ion binding"/>
    <property type="evidence" value="ECO:0007669"/>
    <property type="project" value="UniProtKB-KW"/>
</dbReference>
<evidence type="ECO:0000313" key="2">
    <source>
        <dbReference type="EMBL" id="ADI72729.1"/>
    </source>
</evidence>
<feature type="domain" description="Serine aminopeptidase S33" evidence="1">
    <location>
        <begin position="31"/>
        <end position="142"/>
    </location>
</feature>